<protein>
    <submittedName>
        <fullName evidence="2">Rhodanese-related sulfurtransferase</fullName>
    </submittedName>
</protein>
<reference evidence="2 3" key="1">
    <citation type="submission" date="2016-10" db="EMBL/GenBank/DDBJ databases">
        <authorList>
            <person name="de Groot N.N."/>
        </authorList>
    </citation>
    <scope>NUCLEOTIDE SEQUENCE [LARGE SCALE GENOMIC DNA]</scope>
    <source>
        <strain evidence="2 3">CGMCC 1.10836</strain>
    </source>
</reference>
<accession>A0A1H8JAK9</accession>
<dbReference type="GO" id="GO:0016740">
    <property type="term" value="F:transferase activity"/>
    <property type="evidence" value="ECO:0007669"/>
    <property type="project" value="UniProtKB-KW"/>
</dbReference>
<evidence type="ECO:0000259" key="1">
    <source>
        <dbReference type="PROSITE" id="PS50206"/>
    </source>
</evidence>
<keyword evidence="3" id="KW-1185">Reference proteome</keyword>
<dbReference type="Gene3D" id="3.40.250.10">
    <property type="entry name" value="Rhodanese-like domain"/>
    <property type="match status" value="1"/>
</dbReference>
<gene>
    <name evidence="2" type="ORF">SAMN05216227_102421</name>
</gene>
<dbReference type="Pfam" id="PF00581">
    <property type="entry name" value="Rhodanese"/>
    <property type="match status" value="1"/>
</dbReference>
<dbReference type="Proteomes" id="UP000183002">
    <property type="component" value="Unassembled WGS sequence"/>
</dbReference>
<dbReference type="InterPro" id="IPR036873">
    <property type="entry name" value="Rhodanese-like_dom_sf"/>
</dbReference>
<proteinExistence type="predicted"/>
<dbReference type="STRING" id="1077947.SAMN05216227_102421"/>
<evidence type="ECO:0000313" key="3">
    <source>
        <dbReference type="Proteomes" id="UP000183002"/>
    </source>
</evidence>
<name>A0A1H8JAK9_9RHOB</name>
<dbReference type="SMART" id="SM00450">
    <property type="entry name" value="RHOD"/>
    <property type="match status" value="1"/>
</dbReference>
<dbReference type="OrthoDB" id="9812109at2"/>
<dbReference type="InterPro" id="IPR001763">
    <property type="entry name" value="Rhodanese-like_dom"/>
</dbReference>
<dbReference type="EMBL" id="FOCO01000024">
    <property type="protein sequence ID" value="SEN77366.1"/>
    <property type="molecule type" value="Genomic_DNA"/>
</dbReference>
<sequence length="148" mass="15318">MPGWIQILGAVAVIGAILVGFSQVSGRAQAQNVALESPSGAVLVADASMLLVDIRTAQEWQQTGVVEGALLVTYTTPEAFLQAIAPHLKPGQRLGLICRSGNRTSRAARQLAPIVTAQVIDIAGGMNRVLGQGYQPVAPTKAMGCGVC</sequence>
<keyword evidence="2" id="KW-0808">Transferase</keyword>
<dbReference type="RefSeq" id="WP_082224895.1">
    <property type="nucleotide sequence ID" value="NZ_FOCO01000024.1"/>
</dbReference>
<dbReference type="PROSITE" id="PS50206">
    <property type="entry name" value="RHODANESE_3"/>
    <property type="match status" value="1"/>
</dbReference>
<dbReference type="SUPFAM" id="SSF52821">
    <property type="entry name" value="Rhodanese/Cell cycle control phosphatase"/>
    <property type="match status" value="1"/>
</dbReference>
<evidence type="ECO:0000313" key="2">
    <source>
        <dbReference type="EMBL" id="SEN77366.1"/>
    </source>
</evidence>
<dbReference type="AlphaFoldDB" id="A0A1H8JAK9"/>
<organism evidence="2 3">
    <name type="scientific">Pseudorhodobacter antarcticus</name>
    <dbReference type="NCBI Taxonomy" id="1077947"/>
    <lineage>
        <taxon>Bacteria</taxon>
        <taxon>Pseudomonadati</taxon>
        <taxon>Pseudomonadota</taxon>
        <taxon>Alphaproteobacteria</taxon>
        <taxon>Rhodobacterales</taxon>
        <taxon>Paracoccaceae</taxon>
        <taxon>Pseudorhodobacter</taxon>
    </lineage>
</organism>
<feature type="domain" description="Rhodanese" evidence="1">
    <location>
        <begin position="45"/>
        <end position="138"/>
    </location>
</feature>